<sequence>MTFAAPTPVDEIVPRGKEYTKEKPMESQGSPIYRPNEEMKLQPLPLMKDVLATEHEGLLILKLRQCSVVFDGDSSGTHGKGEDAKEATLFELVRYVTKGGEIAEPAYPEIAKMAPKGALGREILVGVSEKVVNAMPPSQISCNLLRSLPPPENPIFDPEEDDPALEASWPHMQLLDRFDSEDPRERFYLKSVLYSIYRRFVGLRSFIRKHITHVILRHIYETERFNGMAELLEIIACIINGFASPLTEDQKQLLLKVLIPLHKVRYLSTCHPQLQHCVFQFLEKDDSLTEMVVVGLLRYWPKTSSRKEILFLNEVQEILVGISPHEFQKIQNPLFRQIARCVSSAHFQVAESAICLWHRDRITNLIKGSYHVIIPIVFPALYGISKEHLSPPIVDLVEDVLQTFMERQPLLCDELATSFRAERQ</sequence>
<dbReference type="Pfam" id="PF01603">
    <property type="entry name" value="B56"/>
    <property type="match status" value="2"/>
</dbReference>
<comment type="similarity">
    <text evidence="1">Belongs to the phosphatase 2A regulatory subunit B56 family.</text>
</comment>
<organism evidence="3">
    <name type="scientific">Darwinula stevensoni</name>
    <dbReference type="NCBI Taxonomy" id="69355"/>
    <lineage>
        <taxon>Eukaryota</taxon>
        <taxon>Metazoa</taxon>
        <taxon>Ecdysozoa</taxon>
        <taxon>Arthropoda</taxon>
        <taxon>Crustacea</taxon>
        <taxon>Oligostraca</taxon>
        <taxon>Ostracoda</taxon>
        <taxon>Podocopa</taxon>
        <taxon>Podocopida</taxon>
        <taxon>Darwinulocopina</taxon>
        <taxon>Darwinuloidea</taxon>
        <taxon>Darwinulidae</taxon>
        <taxon>Darwinula</taxon>
    </lineage>
</organism>
<dbReference type="EMBL" id="CAJPEV010001692">
    <property type="protein sequence ID" value="CAG0893893.1"/>
    <property type="molecule type" value="Genomic_DNA"/>
</dbReference>
<gene>
    <name evidence="3" type="ORF">DSTB1V02_LOCUS7888</name>
</gene>
<proteinExistence type="inferred from homology"/>
<dbReference type="InterPro" id="IPR016024">
    <property type="entry name" value="ARM-type_fold"/>
</dbReference>
<dbReference type="GO" id="GO:0005634">
    <property type="term" value="C:nucleus"/>
    <property type="evidence" value="ECO:0007669"/>
    <property type="project" value="TreeGrafter"/>
</dbReference>
<dbReference type="InterPro" id="IPR011989">
    <property type="entry name" value="ARM-like"/>
</dbReference>
<dbReference type="Proteomes" id="UP000677054">
    <property type="component" value="Unassembled WGS sequence"/>
</dbReference>
<evidence type="ECO:0000256" key="2">
    <source>
        <dbReference type="SAM" id="MobiDB-lite"/>
    </source>
</evidence>
<dbReference type="OrthoDB" id="10264446at2759"/>
<evidence type="ECO:0000313" key="3">
    <source>
        <dbReference type="EMBL" id="CAD7248065.1"/>
    </source>
</evidence>
<dbReference type="Gene3D" id="1.25.10.10">
    <property type="entry name" value="Leucine-rich Repeat Variant"/>
    <property type="match status" value="2"/>
</dbReference>
<evidence type="ECO:0008006" key="5">
    <source>
        <dbReference type="Google" id="ProtNLM"/>
    </source>
</evidence>
<name>A0A7R8XL60_9CRUS</name>
<feature type="compositionally biased region" description="Basic and acidic residues" evidence="2">
    <location>
        <begin position="12"/>
        <end position="25"/>
    </location>
</feature>
<dbReference type="GO" id="GO:0005829">
    <property type="term" value="C:cytosol"/>
    <property type="evidence" value="ECO:0007669"/>
    <property type="project" value="TreeGrafter"/>
</dbReference>
<evidence type="ECO:0000256" key="1">
    <source>
        <dbReference type="ARBA" id="ARBA00009745"/>
    </source>
</evidence>
<protein>
    <recommendedName>
        <fullName evidence="5">Serine/threonine protein phosphatase 2A regulatory subunit</fullName>
    </recommendedName>
</protein>
<dbReference type="EMBL" id="LR901209">
    <property type="protein sequence ID" value="CAD7248065.1"/>
    <property type="molecule type" value="Genomic_DNA"/>
</dbReference>
<dbReference type="PANTHER" id="PTHR10257:SF5">
    <property type="entry name" value="WIDERBORST, ISOFORM H"/>
    <property type="match status" value="1"/>
</dbReference>
<evidence type="ECO:0000313" key="4">
    <source>
        <dbReference type="Proteomes" id="UP000677054"/>
    </source>
</evidence>
<feature type="region of interest" description="Disordered" evidence="2">
    <location>
        <begin position="1"/>
        <end position="37"/>
    </location>
</feature>
<dbReference type="GO" id="GO:0072542">
    <property type="term" value="F:protein phosphatase activator activity"/>
    <property type="evidence" value="ECO:0007669"/>
    <property type="project" value="TreeGrafter"/>
</dbReference>
<dbReference type="GO" id="GO:0000159">
    <property type="term" value="C:protein phosphatase type 2A complex"/>
    <property type="evidence" value="ECO:0007669"/>
    <property type="project" value="InterPro"/>
</dbReference>
<keyword evidence="4" id="KW-1185">Reference proteome</keyword>
<dbReference type="PANTHER" id="PTHR10257">
    <property type="entry name" value="SERINE/THREONINE PROTEIN PHOSPHATASE 2A PP2A REGULATORY SUBUNIT B"/>
    <property type="match status" value="1"/>
</dbReference>
<dbReference type="GO" id="GO:0007165">
    <property type="term" value="P:signal transduction"/>
    <property type="evidence" value="ECO:0007669"/>
    <property type="project" value="InterPro"/>
</dbReference>
<reference evidence="3" key="1">
    <citation type="submission" date="2020-11" db="EMBL/GenBank/DDBJ databases">
        <authorList>
            <person name="Tran Van P."/>
        </authorList>
    </citation>
    <scope>NUCLEOTIDE SEQUENCE</scope>
</reference>
<accession>A0A7R8XL60</accession>
<dbReference type="AlphaFoldDB" id="A0A7R8XL60"/>
<dbReference type="InterPro" id="IPR002554">
    <property type="entry name" value="PP2A_B56"/>
</dbReference>
<dbReference type="SUPFAM" id="SSF48371">
    <property type="entry name" value="ARM repeat"/>
    <property type="match status" value="1"/>
</dbReference>